<gene>
    <name evidence="2" type="ORF">DES47_101687</name>
</gene>
<name>A0A4R6QSU8_9BURK</name>
<dbReference type="EMBL" id="SNXS01000001">
    <property type="protein sequence ID" value="TDP74624.1"/>
    <property type="molecule type" value="Genomic_DNA"/>
</dbReference>
<dbReference type="InterPro" id="IPR029058">
    <property type="entry name" value="AB_hydrolase_fold"/>
</dbReference>
<dbReference type="Proteomes" id="UP000295361">
    <property type="component" value="Unassembled WGS sequence"/>
</dbReference>
<protein>
    <submittedName>
        <fullName evidence="2">Exosortase A-associated hydrolase 1</fullName>
    </submittedName>
</protein>
<dbReference type="GO" id="GO:0016787">
    <property type="term" value="F:hydrolase activity"/>
    <property type="evidence" value="ECO:0007669"/>
    <property type="project" value="UniProtKB-KW"/>
</dbReference>
<dbReference type="RefSeq" id="WP_133699237.1">
    <property type="nucleotide sequence ID" value="NZ_SNXS01000001.1"/>
</dbReference>
<evidence type="ECO:0000313" key="3">
    <source>
        <dbReference type="Proteomes" id="UP000295361"/>
    </source>
</evidence>
<proteinExistence type="predicted"/>
<dbReference type="NCBIfam" id="TIGR03100">
    <property type="entry name" value="hydr1_PEP"/>
    <property type="match status" value="1"/>
</dbReference>
<keyword evidence="2" id="KW-0378">Hydrolase</keyword>
<sequence>MNYTESALFFPVGSDLLLGLLALPEACLSTAVVVVVGGPQYRTGSHRQFLLLSRALAAAGHAVLRFDCAGMGDSAGEDRGFEDRQEEIAAAITLLQQQAPAVTRVVLWGLCDGASAALLYWQTSRDSRVRGLCLLNPWVRSESGLARTHVKHYYGQRLLQGAFWRKLCRGGVGWGRLAEFGANLVTMLRRKPSTSSPPYQARMSLAWADFPGRILLLLSGKDLTAREFIEHAQGDPHWAGLLSLAKVSRQDLPDADHTFSSAAARQQVETLTLQWLGTVT</sequence>
<evidence type="ECO:0000259" key="1">
    <source>
        <dbReference type="Pfam" id="PF12697"/>
    </source>
</evidence>
<dbReference type="Pfam" id="PF12697">
    <property type="entry name" value="Abhydrolase_6"/>
    <property type="match status" value="1"/>
</dbReference>
<dbReference type="InterPro" id="IPR000073">
    <property type="entry name" value="AB_hydrolase_1"/>
</dbReference>
<organism evidence="2 3">
    <name type="scientific">Roseateles toxinivorans</name>
    <dbReference type="NCBI Taxonomy" id="270368"/>
    <lineage>
        <taxon>Bacteria</taxon>
        <taxon>Pseudomonadati</taxon>
        <taxon>Pseudomonadota</taxon>
        <taxon>Betaproteobacteria</taxon>
        <taxon>Burkholderiales</taxon>
        <taxon>Sphaerotilaceae</taxon>
        <taxon>Roseateles</taxon>
    </lineage>
</organism>
<evidence type="ECO:0000313" key="2">
    <source>
        <dbReference type="EMBL" id="TDP74624.1"/>
    </source>
</evidence>
<dbReference type="SUPFAM" id="SSF53474">
    <property type="entry name" value="alpha/beta-Hydrolases"/>
    <property type="match status" value="1"/>
</dbReference>
<dbReference type="OrthoDB" id="5379975at2"/>
<dbReference type="Gene3D" id="3.40.50.1820">
    <property type="entry name" value="alpha/beta hydrolase"/>
    <property type="match status" value="1"/>
</dbReference>
<dbReference type="InterPro" id="IPR017531">
    <property type="entry name" value="Hydrolase-1_PEP"/>
</dbReference>
<dbReference type="AlphaFoldDB" id="A0A4R6QSU8"/>
<dbReference type="InParanoid" id="A0A4R6QSU8"/>
<comment type="caution">
    <text evidence="2">The sequence shown here is derived from an EMBL/GenBank/DDBJ whole genome shotgun (WGS) entry which is preliminary data.</text>
</comment>
<reference evidence="2 3" key="1">
    <citation type="submission" date="2019-03" db="EMBL/GenBank/DDBJ databases">
        <title>Genomic Encyclopedia of Type Strains, Phase IV (KMG-IV): sequencing the most valuable type-strain genomes for metagenomic binning, comparative biology and taxonomic classification.</title>
        <authorList>
            <person name="Goeker M."/>
        </authorList>
    </citation>
    <scope>NUCLEOTIDE SEQUENCE [LARGE SCALE GENOMIC DNA]</scope>
    <source>
        <strain evidence="2 3">DSM 16998</strain>
    </source>
</reference>
<feature type="domain" description="AB hydrolase-1" evidence="1">
    <location>
        <begin position="33"/>
        <end position="259"/>
    </location>
</feature>
<keyword evidence="3" id="KW-1185">Reference proteome</keyword>
<accession>A0A4R6QSU8</accession>